<dbReference type="SUPFAM" id="SSF56112">
    <property type="entry name" value="Protein kinase-like (PK-like)"/>
    <property type="match status" value="1"/>
</dbReference>
<protein>
    <submittedName>
        <fullName evidence="3 4">Protein kinase domain-containing protein</fullName>
    </submittedName>
</protein>
<dbReference type="SMART" id="SM00220">
    <property type="entry name" value="S_TKc"/>
    <property type="match status" value="1"/>
</dbReference>
<dbReference type="Pfam" id="PF00069">
    <property type="entry name" value="Pkinase"/>
    <property type="match status" value="1"/>
</dbReference>
<dbReference type="Proteomes" id="UP000046395">
    <property type="component" value="Unassembled WGS sequence"/>
</dbReference>
<dbReference type="AlphaFoldDB" id="A0A5S6Q4J6"/>
<dbReference type="GO" id="GO:0005524">
    <property type="term" value="F:ATP binding"/>
    <property type="evidence" value="ECO:0007669"/>
    <property type="project" value="InterPro"/>
</dbReference>
<dbReference type="GO" id="GO:0004672">
    <property type="term" value="F:protein kinase activity"/>
    <property type="evidence" value="ECO:0007669"/>
    <property type="project" value="InterPro"/>
</dbReference>
<dbReference type="PANTHER" id="PTHR11909">
    <property type="entry name" value="CASEIN KINASE-RELATED"/>
    <property type="match status" value="1"/>
</dbReference>
<feature type="domain" description="Protein kinase" evidence="1">
    <location>
        <begin position="60"/>
        <end position="348"/>
    </location>
</feature>
<organism evidence="2 3">
    <name type="scientific">Trichuris muris</name>
    <name type="common">Mouse whipworm</name>
    <dbReference type="NCBI Taxonomy" id="70415"/>
    <lineage>
        <taxon>Eukaryota</taxon>
        <taxon>Metazoa</taxon>
        <taxon>Ecdysozoa</taxon>
        <taxon>Nematoda</taxon>
        <taxon>Enoplea</taxon>
        <taxon>Dorylaimia</taxon>
        <taxon>Trichinellida</taxon>
        <taxon>Trichuridae</taxon>
        <taxon>Trichuris</taxon>
    </lineage>
</organism>
<evidence type="ECO:0000313" key="2">
    <source>
        <dbReference type="Proteomes" id="UP000046395"/>
    </source>
</evidence>
<dbReference type="Gene3D" id="1.10.510.10">
    <property type="entry name" value="Transferase(Phosphotransferase) domain 1"/>
    <property type="match status" value="1"/>
</dbReference>
<evidence type="ECO:0000313" key="3">
    <source>
        <dbReference type="WBParaSite" id="TMUE_0000002165.1"/>
    </source>
</evidence>
<evidence type="ECO:0000259" key="1">
    <source>
        <dbReference type="PROSITE" id="PS50011"/>
    </source>
</evidence>
<dbReference type="InterPro" id="IPR000719">
    <property type="entry name" value="Prot_kinase_dom"/>
</dbReference>
<proteinExistence type="predicted"/>
<dbReference type="InterPro" id="IPR011009">
    <property type="entry name" value="Kinase-like_dom_sf"/>
</dbReference>
<reference evidence="2" key="1">
    <citation type="submission" date="2014-03" db="EMBL/GenBank/DDBJ databases">
        <title>The whipworm genome and dual-species transcriptomics of an intimate host-pathogen interaction.</title>
        <authorList>
            <person name="Foth B.J."/>
            <person name="Tsai I.J."/>
            <person name="Reid A.J."/>
            <person name="Bancroft A.J."/>
            <person name="Nichol S."/>
            <person name="Tracey A."/>
            <person name="Holroyd N."/>
            <person name="Cotton J.A."/>
            <person name="Stanley E.J."/>
            <person name="Zarowiecki M."/>
            <person name="Liu J.Z."/>
            <person name="Huckvale T."/>
            <person name="Cooper P.J."/>
            <person name="Grencis R.K."/>
            <person name="Berriman M."/>
        </authorList>
    </citation>
    <scope>NUCLEOTIDE SEQUENCE [LARGE SCALE GENOMIC DNA]</scope>
    <source>
        <strain evidence="2">Edinburgh</strain>
    </source>
</reference>
<name>A0A5S6Q4J6_TRIMR</name>
<dbReference type="WBParaSite" id="TMUE_0000002165.1">
    <property type="protein sequence ID" value="TMUE_0000002165.1"/>
    <property type="gene ID" value="WBGene00298018"/>
</dbReference>
<evidence type="ECO:0000313" key="4">
    <source>
        <dbReference type="WBParaSite" id="TMUE_2000006162.1"/>
    </source>
</evidence>
<reference evidence="3 4" key="2">
    <citation type="submission" date="2019-12" db="UniProtKB">
        <authorList>
            <consortium name="WormBaseParasite"/>
        </authorList>
    </citation>
    <scope>IDENTIFICATION</scope>
</reference>
<dbReference type="WBParaSite" id="TMUE_2000006162.1">
    <property type="protein sequence ID" value="TMUE_2000006162.1"/>
    <property type="gene ID" value="WBGene00293823"/>
</dbReference>
<accession>A0A5S6Q4J6</accession>
<dbReference type="InterPro" id="IPR050235">
    <property type="entry name" value="CK1_Ser-Thr_kinase"/>
</dbReference>
<dbReference type="PROSITE" id="PS50011">
    <property type="entry name" value="PROTEIN_KINASE_DOM"/>
    <property type="match status" value="1"/>
</dbReference>
<sequence length="354" mass="41082">MPASCSRERMEEAKELGSDLNRLNVEQMDMKCIACNSDLIRPFPWIVPRFDGKTSIIGQWKIQNEIKINDYVAIFEVTATTSSLNGYMKAEYTEHKSNVLEMEVYILNQLKGHDNSCTLLDYEEFGDIQYIVSGPAGKSLRDVMLELPGNRFTNSTILRVGIQCVNAIEALHSIGYVHRNIKPENLIIDADVLNAQSVRIWQFVTARRHVDHNGEILQQGNDSGRVDDLWSLFYMLSEFYNGKLPWKGHCSPHVLHWKQFISMKVLFENAPYEFGFIIAHLMDLKYQDEPNYYRNDNTPDALYYNLATEQNFETQFCSVENQSHRKTDVDDQFRQSQKKILQLSRGWIWRTEGS</sequence>
<keyword evidence="2" id="KW-1185">Reference proteome</keyword>
<dbReference type="STRING" id="70415.A0A5S6Q4J6"/>